<keyword evidence="1" id="KW-0547">Nucleotide-binding</keyword>
<dbReference type="SUPFAM" id="SSF52540">
    <property type="entry name" value="P-loop containing nucleoside triphosphate hydrolases"/>
    <property type="match status" value="1"/>
</dbReference>
<dbReference type="RefSeq" id="WP_379514644.1">
    <property type="nucleotide sequence ID" value="NZ_JBHSPA010000018.1"/>
</dbReference>
<dbReference type="PANTHER" id="PTHR16305">
    <property type="entry name" value="TESTICULAR SOLUBLE ADENYLYL CYCLASE"/>
    <property type="match status" value="1"/>
</dbReference>
<dbReference type="InterPro" id="IPR003593">
    <property type="entry name" value="AAA+_ATPase"/>
</dbReference>
<keyword evidence="2 5" id="KW-0067">ATP-binding</keyword>
<dbReference type="InterPro" id="IPR041664">
    <property type="entry name" value="AAA_16"/>
</dbReference>
<evidence type="ECO:0000313" key="5">
    <source>
        <dbReference type="EMBL" id="MFC5825121.1"/>
    </source>
</evidence>
<comment type="caution">
    <text evidence="5">The sequence shown here is derived from an EMBL/GenBank/DDBJ whole genome shotgun (WGS) entry which is preliminary data.</text>
</comment>
<evidence type="ECO:0000256" key="3">
    <source>
        <dbReference type="SAM" id="MobiDB-lite"/>
    </source>
</evidence>
<keyword evidence="6" id="KW-1185">Reference proteome</keyword>
<reference evidence="6" key="1">
    <citation type="journal article" date="2019" name="Int. J. Syst. Evol. Microbiol.">
        <title>The Global Catalogue of Microorganisms (GCM) 10K type strain sequencing project: providing services to taxonomists for standard genome sequencing and annotation.</title>
        <authorList>
            <consortium name="The Broad Institute Genomics Platform"/>
            <consortium name="The Broad Institute Genome Sequencing Center for Infectious Disease"/>
            <person name="Wu L."/>
            <person name="Ma J."/>
        </authorList>
    </citation>
    <scope>NUCLEOTIDE SEQUENCE [LARGE SCALE GENOMIC DNA]</scope>
    <source>
        <strain evidence="6">CCUG 53903</strain>
    </source>
</reference>
<evidence type="ECO:0000259" key="4">
    <source>
        <dbReference type="SMART" id="SM00382"/>
    </source>
</evidence>
<name>A0ABW1CHC9_9ACTN</name>
<feature type="compositionally biased region" description="Basic and acidic residues" evidence="3">
    <location>
        <begin position="888"/>
        <end position="897"/>
    </location>
</feature>
<dbReference type="Pfam" id="PF13191">
    <property type="entry name" value="AAA_16"/>
    <property type="match status" value="1"/>
</dbReference>
<proteinExistence type="predicted"/>
<organism evidence="5 6">
    <name type="scientific">Nonomuraea insulae</name>
    <dbReference type="NCBI Taxonomy" id="1616787"/>
    <lineage>
        <taxon>Bacteria</taxon>
        <taxon>Bacillati</taxon>
        <taxon>Actinomycetota</taxon>
        <taxon>Actinomycetes</taxon>
        <taxon>Streptosporangiales</taxon>
        <taxon>Streptosporangiaceae</taxon>
        <taxon>Nonomuraea</taxon>
    </lineage>
</organism>
<dbReference type="GO" id="GO:0005524">
    <property type="term" value="F:ATP binding"/>
    <property type="evidence" value="ECO:0007669"/>
    <property type="project" value="UniProtKB-KW"/>
</dbReference>
<feature type="region of interest" description="Disordered" evidence="3">
    <location>
        <begin position="115"/>
        <end position="146"/>
    </location>
</feature>
<feature type="domain" description="AAA+ ATPase" evidence="4">
    <location>
        <begin position="31"/>
        <end position="231"/>
    </location>
</feature>
<dbReference type="EMBL" id="JBHSPA010000018">
    <property type="protein sequence ID" value="MFC5825121.1"/>
    <property type="molecule type" value="Genomic_DNA"/>
</dbReference>
<dbReference type="PANTHER" id="PTHR16305:SF28">
    <property type="entry name" value="GUANYLATE CYCLASE DOMAIN-CONTAINING PROTEIN"/>
    <property type="match status" value="1"/>
</dbReference>
<feature type="compositionally biased region" description="Low complexity" evidence="3">
    <location>
        <begin position="904"/>
        <end position="917"/>
    </location>
</feature>
<evidence type="ECO:0000313" key="6">
    <source>
        <dbReference type="Proteomes" id="UP001596058"/>
    </source>
</evidence>
<gene>
    <name evidence="5" type="ORF">ACFPZ3_14765</name>
</gene>
<dbReference type="SMART" id="SM00382">
    <property type="entry name" value="AAA"/>
    <property type="match status" value="1"/>
</dbReference>
<evidence type="ECO:0000256" key="1">
    <source>
        <dbReference type="ARBA" id="ARBA00022741"/>
    </source>
</evidence>
<sequence length="1132" mass="122600">MPIDVAAHELIGREHPAALLRAEITRVVGSHGGLVLVTGEAGIGKTTLVTSAAGEAKRRGALVVGGACWDSGSAPGYWPWVQVIRALRRAASPQEWAAAEEAAGDSLTTLLGEARAKGGRSTDIGDPRTGGPSLDHHPGEPLGSGPDGFQLFDAITSALVALSQHHPVVIVIDDLHVADPASLRLLEFAAQQTWFERLLLIGTYRDAEVEPVDHPLRDLLSPLVAKATTITLTGLDQAGVGALMVRTTGHDPPPELVAEVHLRTGGNPFFVEQTARLWRSGGSAGAIAPGVRDALLRRLSLLPSQVSELLPAAAVLGREFHRQVLAATIGAPVAHVDRLLELAVVARLVVSKGGGVFAFAHDLVRETLYDSLNDPRDRHAAVVTAVVTAVEGSPGLASKLPPSDLARHAYLAGDRLDPDRAIDLLLDAARAAKSRLASEEQLVHLLRAYELSSDTTPRRRGMIALDLGAELQHVGDREQARRVFEQAAAISRDLDDPELPARVALLFHRHYGQEKALDLLRDAHRRLVGGAVPDERLAMDLVLHLANLARKGGDDDALAFSLWAHHDIIWGPGTARERVALTAELITVARRTSDADLEHFARALRWVAMIEEGDPRYLDEFHAYVARGRRSESPHHTMSTDVDVSIIAALAGRFAEAETFLSRVGPDTQHEHFAFMVEHHRWAMASLRGRIEEQEQVLRELRGAAHPCVPLLEGLTALHSGDLDTALRHLAGAEPDDRMIQPIWLRFLAEMAAATQDPELCARARARLAPHRGQWVVSLFGWEISGPYDLWLGLVDAAQERWAEAIEELTAAHRTADAMRAQPWSVLARAHLAETLLSRAAPGDTERAHALLDEVRREAAALGMRQVLQPVRPAPIAGTPTWPGSREQAQDPAERPPDAGPISRTGAPTGGAAPTRADTTDETATLKATRTPDETMAAGKTGTPGETVGPAEGEFRRDGVVWSLTFAGRTAYMPDAKGLRDLHTLLTRPGDDVPAVVLLAPEGGETVIAARRMGGDEVLDDEAKTRYRRRLAQLDEEIDHATERGDDRRAADYDRERAALLSELRTAAGLGGRTRRLGDEAERARKTVTARIRDTLRKLGHTHPDLAAHLKATISTGSTCRYQPQEPTTWRL</sequence>
<dbReference type="Proteomes" id="UP001596058">
    <property type="component" value="Unassembled WGS sequence"/>
</dbReference>
<evidence type="ECO:0000256" key="2">
    <source>
        <dbReference type="ARBA" id="ARBA00022840"/>
    </source>
</evidence>
<accession>A0ABW1CHC9</accession>
<feature type="region of interest" description="Disordered" evidence="3">
    <location>
        <begin position="871"/>
        <end position="952"/>
    </location>
</feature>
<dbReference type="InterPro" id="IPR027417">
    <property type="entry name" value="P-loop_NTPase"/>
</dbReference>
<protein>
    <submittedName>
        <fullName evidence="5">ATP-binding protein</fullName>
    </submittedName>
</protein>